<dbReference type="OrthoDB" id="6776451at2759"/>
<dbReference type="AlphaFoldDB" id="A0A8K0C7X2"/>
<organism evidence="1 2">
    <name type="scientific">Ignelater luminosus</name>
    <name type="common">Cucubano</name>
    <name type="synonym">Pyrophorus luminosus</name>
    <dbReference type="NCBI Taxonomy" id="2038154"/>
    <lineage>
        <taxon>Eukaryota</taxon>
        <taxon>Metazoa</taxon>
        <taxon>Ecdysozoa</taxon>
        <taxon>Arthropoda</taxon>
        <taxon>Hexapoda</taxon>
        <taxon>Insecta</taxon>
        <taxon>Pterygota</taxon>
        <taxon>Neoptera</taxon>
        <taxon>Endopterygota</taxon>
        <taxon>Coleoptera</taxon>
        <taxon>Polyphaga</taxon>
        <taxon>Elateriformia</taxon>
        <taxon>Elateroidea</taxon>
        <taxon>Elateridae</taxon>
        <taxon>Agrypninae</taxon>
        <taxon>Pyrophorini</taxon>
        <taxon>Ignelater</taxon>
    </lineage>
</organism>
<protein>
    <submittedName>
        <fullName evidence="1">Uncharacterized protein</fullName>
    </submittedName>
</protein>
<accession>A0A8K0C7X2</accession>
<evidence type="ECO:0000313" key="2">
    <source>
        <dbReference type="Proteomes" id="UP000801492"/>
    </source>
</evidence>
<name>A0A8K0C7X2_IGNLU</name>
<comment type="caution">
    <text evidence="1">The sequence shown here is derived from an EMBL/GenBank/DDBJ whole genome shotgun (WGS) entry which is preliminary data.</text>
</comment>
<dbReference type="Proteomes" id="UP000801492">
    <property type="component" value="Unassembled WGS sequence"/>
</dbReference>
<reference evidence="1" key="1">
    <citation type="submission" date="2019-08" db="EMBL/GenBank/DDBJ databases">
        <title>The genome of the North American firefly Photinus pyralis.</title>
        <authorList>
            <consortium name="Photinus pyralis genome working group"/>
            <person name="Fallon T.R."/>
            <person name="Sander Lower S.E."/>
            <person name="Weng J.-K."/>
        </authorList>
    </citation>
    <scope>NUCLEOTIDE SEQUENCE</scope>
    <source>
        <strain evidence="1">TRF0915ILg1</strain>
        <tissue evidence="1">Whole body</tissue>
    </source>
</reference>
<sequence>MCSQSQPAFININPQQQIMQQQMLPQQQAIPQQQIISQQEMMPQQIINQVQPLQFQQTSYLELSSDHTPVIATLSTHIISRSGISISITTKQTNQDTFRSCINEHITLNLRVKEPQELDEATQSFTTLIQEATYYSTPTQVEGRKKTDNIPLFIRKLVQLPDINSSDHEIESFLETACQMSLPIEAKEVYDKFKKLNPHNAAGYELITGTILRQYNLLSDLLMPTYRNNTLLESEKKKIAETLRQFLNLKRDRQTSVSNSHYLNAMVNTVLISQDATVNQSHNSTEKQETQPLPYAFSFSQTRSNYVSFHLALKNLSVEVETVNATASIVSHRETNSPITIVPHERLNYTKGIISHRNLVNCSVDEIAEALSKDRALQAKRMMTKRNGVSRQAGNLAGETLFIDSGFRINKREIQKIRSRTLEERAKGTGRK</sequence>
<dbReference type="EMBL" id="VTPC01090968">
    <property type="protein sequence ID" value="KAF2880457.1"/>
    <property type="molecule type" value="Genomic_DNA"/>
</dbReference>
<keyword evidence="2" id="KW-1185">Reference proteome</keyword>
<evidence type="ECO:0000313" key="1">
    <source>
        <dbReference type="EMBL" id="KAF2880457.1"/>
    </source>
</evidence>
<proteinExistence type="predicted"/>
<gene>
    <name evidence="1" type="ORF">ILUMI_25735</name>
</gene>